<proteinExistence type="predicted"/>
<dbReference type="Proteomes" id="UP000186469">
    <property type="component" value="Unassembled WGS sequence"/>
</dbReference>
<dbReference type="OrthoDB" id="368799at2"/>
<keyword evidence="3" id="KW-0805">Transcription regulation</keyword>
<evidence type="ECO:0000256" key="1">
    <source>
        <dbReference type="ARBA" id="ARBA00022553"/>
    </source>
</evidence>
<dbReference type="GO" id="GO:0000976">
    <property type="term" value="F:transcription cis-regulatory region binding"/>
    <property type="evidence" value="ECO:0007669"/>
    <property type="project" value="TreeGrafter"/>
</dbReference>
<keyword evidence="2" id="KW-0902">Two-component regulatory system</keyword>
<dbReference type="STRING" id="1121455.SAMN02745728_01101"/>
<dbReference type="InterPro" id="IPR036388">
    <property type="entry name" value="WH-like_DNA-bd_sf"/>
</dbReference>
<reference evidence="10 11" key="1">
    <citation type="submission" date="2016-12" db="EMBL/GenBank/DDBJ databases">
        <authorList>
            <person name="Song W.-J."/>
            <person name="Kurnit D.M."/>
        </authorList>
    </citation>
    <scope>NUCLEOTIDE SEQUENCE [LARGE SCALE GENOMIC DNA]</scope>
    <source>
        <strain evidence="10 11">DSM 11393</strain>
    </source>
</reference>
<dbReference type="Gene3D" id="1.10.10.10">
    <property type="entry name" value="Winged helix-like DNA-binding domain superfamily/Winged helix DNA-binding domain"/>
    <property type="match status" value="1"/>
</dbReference>
<dbReference type="SUPFAM" id="SSF52172">
    <property type="entry name" value="CheY-like"/>
    <property type="match status" value="1"/>
</dbReference>
<dbReference type="AlphaFoldDB" id="A0A1M7SP69"/>
<evidence type="ECO:0000259" key="8">
    <source>
        <dbReference type="PROSITE" id="PS50110"/>
    </source>
</evidence>
<keyword evidence="4 7" id="KW-0238">DNA-binding</keyword>
<dbReference type="Pfam" id="PF00072">
    <property type="entry name" value="Response_reg"/>
    <property type="match status" value="1"/>
</dbReference>
<evidence type="ECO:0000313" key="11">
    <source>
        <dbReference type="Proteomes" id="UP000186469"/>
    </source>
</evidence>
<evidence type="ECO:0000259" key="9">
    <source>
        <dbReference type="PROSITE" id="PS51755"/>
    </source>
</evidence>
<dbReference type="FunFam" id="3.40.50.2300:FF:000001">
    <property type="entry name" value="DNA-binding response regulator PhoB"/>
    <property type="match status" value="1"/>
</dbReference>
<evidence type="ECO:0000256" key="5">
    <source>
        <dbReference type="ARBA" id="ARBA00023163"/>
    </source>
</evidence>
<dbReference type="InterPro" id="IPR011006">
    <property type="entry name" value="CheY-like_superfamily"/>
</dbReference>
<dbReference type="GO" id="GO:0000156">
    <property type="term" value="F:phosphorelay response regulator activity"/>
    <property type="evidence" value="ECO:0007669"/>
    <property type="project" value="TreeGrafter"/>
</dbReference>
<dbReference type="Gene3D" id="3.40.50.2300">
    <property type="match status" value="1"/>
</dbReference>
<accession>A0A1M7SP69</accession>
<sequence length="225" mass="25720">MQTILIIEDTEDIRELLSFNLKQENYKVLEASSGEEGLDLAQKHNPNLIILDVMLPGIDGFSVCKRLQAKQQTKNIPIVMLTARGEEIDRIIGFELGAIDYVVKPFSTRELVLRIRSILTHYHKSTDKTKLSTGNISLFTDSHEVHINNNPIHLTLTEFSLLQDLLLHKGLVRSREQLLNSAWSDSFDGYSRTIDAHIKRLREKLLEESELIETVRGVGYRIKDV</sequence>
<dbReference type="PANTHER" id="PTHR48111:SF21">
    <property type="entry name" value="DNA-BINDING DUAL MASTER TRANSCRIPTIONAL REGULATOR RPAA"/>
    <property type="match status" value="1"/>
</dbReference>
<dbReference type="CDD" id="cd00383">
    <property type="entry name" value="trans_reg_C"/>
    <property type="match status" value="1"/>
</dbReference>
<dbReference type="GO" id="GO:0005829">
    <property type="term" value="C:cytosol"/>
    <property type="evidence" value="ECO:0007669"/>
    <property type="project" value="TreeGrafter"/>
</dbReference>
<dbReference type="SMART" id="SM00862">
    <property type="entry name" value="Trans_reg_C"/>
    <property type="match status" value="1"/>
</dbReference>
<organism evidence="10 11">
    <name type="scientific">Desulfovibrio litoralis DSM 11393</name>
    <dbReference type="NCBI Taxonomy" id="1121455"/>
    <lineage>
        <taxon>Bacteria</taxon>
        <taxon>Pseudomonadati</taxon>
        <taxon>Thermodesulfobacteriota</taxon>
        <taxon>Desulfovibrionia</taxon>
        <taxon>Desulfovibrionales</taxon>
        <taxon>Desulfovibrionaceae</taxon>
        <taxon>Desulfovibrio</taxon>
    </lineage>
</organism>
<evidence type="ECO:0000256" key="4">
    <source>
        <dbReference type="ARBA" id="ARBA00023125"/>
    </source>
</evidence>
<evidence type="ECO:0000313" key="10">
    <source>
        <dbReference type="EMBL" id="SHN60224.1"/>
    </source>
</evidence>
<dbReference type="PANTHER" id="PTHR48111">
    <property type="entry name" value="REGULATOR OF RPOS"/>
    <property type="match status" value="1"/>
</dbReference>
<dbReference type="InterPro" id="IPR001867">
    <property type="entry name" value="OmpR/PhoB-type_DNA-bd"/>
</dbReference>
<feature type="modified residue" description="4-aspartylphosphate" evidence="6">
    <location>
        <position position="52"/>
    </location>
</feature>
<dbReference type="EMBL" id="FRDI01000004">
    <property type="protein sequence ID" value="SHN60224.1"/>
    <property type="molecule type" value="Genomic_DNA"/>
</dbReference>
<keyword evidence="11" id="KW-1185">Reference proteome</keyword>
<dbReference type="InterPro" id="IPR016032">
    <property type="entry name" value="Sig_transdc_resp-reg_C-effctor"/>
</dbReference>
<dbReference type="RefSeq" id="WP_072696785.1">
    <property type="nucleotide sequence ID" value="NZ_FRDI01000004.1"/>
</dbReference>
<keyword evidence="5" id="KW-0804">Transcription</keyword>
<feature type="domain" description="Response regulatory" evidence="8">
    <location>
        <begin position="3"/>
        <end position="119"/>
    </location>
</feature>
<dbReference type="Gene3D" id="6.10.250.690">
    <property type="match status" value="1"/>
</dbReference>
<keyword evidence="1 6" id="KW-0597">Phosphoprotein</keyword>
<dbReference type="SMART" id="SM00448">
    <property type="entry name" value="REC"/>
    <property type="match status" value="1"/>
</dbReference>
<dbReference type="InterPro" id="IPR001789">
    <property type="entry name" value="Sig_transdc_resp-reg_receiver"/>
</dbReference>
<feature type="domain" description="OmpR/PhoB-type" evidence="9">
    <location>
        <begin position="128"/>
        <end position="224"/>
    </location>
</feature>
<dbReference type="SUPFAM" id="SSF46894">
    <property type="entry name" value="C-terminal effector domain of the bipartite response regulators"/>
    <property type="match status" value="1"/>
</dbReference>
<name>A0A1M7SP69_9BACT</name>
<protein>
    <submittedName>
        <fullName evidence="10">Two component transcriptional regulator, winged helix family</fullName>
    </submittedName>
</protein>
<dbReference type="PROSITE" id="PS50110">
    <property type="entry name" value="RESPONSE_REGULATORY"/>
    <property type="match status" value="1"/>
</dbReference>
<gene>
    <name evidence="10" type="ORF">SAMN02745728_01101</name>
</gene>
<dbReference type="GO" id="GO:0032993">
    <property type="term" value="C:protein-DNA complex"/>
    <property type="evidence" value="ECO:0007669"/>
    <property type="project" value="TreeGrafter"/>
</dbReference>
<feature type="DNA-binding region" description="OmpR/PhoB-type" evidence="7">
    <location>
        <begin position="128"/>
        <end position="224"/>
    </location>
</feature>
<dbReference type="PROSITE" id="PS51755">
    <property type="entry name" value="OMPR_PHOB"/>
    <property type="match status" value="1"/>
</dbReference>
<evidence type="ECO:0000256" key="6">
    <source>
        <dbReference type="PROSITE-ProRule" id="PRU00169"/>
    </source>
</evidence>
<evidence type="ECO:0000256" key="2">
    <source>
        <dbReference type="ARBA" id="ARBA00023012"/>
    </source>
</evidence>
<dbReference type="InterPro" id="IPR039420">
    <property type="entry name" value="WalR-like"/>
</dbReference>
<evidence type="ECO:0000256" key="7">
    <source>
        <dbReference type="PROSITE-ProRule" id="PRU01091"/>
    </source>
</evidence>
<dbReference type="GO" id="GO:0006355">
    <property type="term" value="P:regulation of DNA-templated transcription"/>
    <property type="evidence" value="ECO:0007669"/>
    <property type="project" value="InterPro"/>
</dbReference>
<evidence type="ECO:0000256" key="3">
    <source>
        <dbReference type="ARBA" id="ARBA00023015"/>
    </source>
</evidence>
<dbReference type="Pfam" id="PF00486">
    <property type="entry name" value="Trans_reg_C"/>
    <property type="match status" value="1"/>
</dbReference>